<organism evidence="2 3">
    <name type="scientific">Xanthocytophaga flava</name>
    <dbReference type="NCBI Taxonomy" id="3048013"/>
    <lineage>
        <taxon>Bacteria</taxon>
        <taxon>Pseudomonadati</taxon>
        <taxon>Bacteroidota</taxon>
        <taxon>Cytophagia</taxon>
        <taxon>Cytophagales</taxon>
        <taxon>Rhodocytophagaceae</taxon>
        <taxon>Xanthocytophaga</taxon>
    </lineage>
</organism>
<accession>A0ABT7CV25</accession>
<evidence type="ECO:0000313" key="3">
    <source>
        <dbReference type="Proteomes" id="UP001228581"/>
    </source>
</evidence>
<name>A0ABT7CV25_9BACT</name>
<comment type="caution">
    <text evidence="2">The sequence shown here is derived from an EMBL/GenBank/DDBJ whole genome shotgun (WGS) entry which is preliminary data.</text>
</comment>
<dbReference type="RefSeq" id="WP_314003278.1">
    <property type="nucleotide sequence ID" value="NZ_JASJOT010000034.1"/>
</dbReference>
<protein>
    <submittedName>
        <fullName evidence="2">Plasmid mobilization relaxosome protein MobC</fullName>
    </submittedName>
</protein>
<dbReference type="Proteomes" id="UP001228581">
    <property type="component" value="Unassembled WGS sequence"/>
</dbReference>
<dbReference type="EMBL" id="JASJOT010000034">
    <property type="protein sequence ID" value="MDJ1497592.1"/>
    <property type="molecule type" value="Genomic_DNA"/>
</dbReference>
<feature type="region of interest" description="Disordered" evidence="1">
    <location>
        <begin position="1"/>
        <end position="38"/>
    </location>
</feature>
<dbReference type="InterPro" id="IPR045788">
    <property type="entry name" value="MobC_2"/>
</dbReference>
<evidence type="ECO:0000313" key="2">
    <source>
        <dbReference type="EMBL" id="MDJ1497592.1"/>
    </source>
</evidence>
<feature type="compositionally biased region" description="Polar residues" evidence="1">
    <location>
        <begin position="1"/>
        <end position="19"/>
    </location>
</feature>
<dbReference type="Pfam" id="PF19514">
    <property type="entry name" value="MobC_2"/>
    <property type="match status" value="1"/>
</dbReference>
<evidence type="ECO:0000256" key="1">
    <source>
        <dbReference type="SAM" id="MobiDB-lite"/>
    </source>
</evidence>
<proteinExistence type="predicted"/>
<keyword evidence="3" id="KW-1185">Reference proteome</keyword>
<reference evidence="2 3" key="1">
    <citation type="submission" date="2023-05" db="EMBL/GenBank/DDBJ databases">
        <authorList>
            <person name="Zhang X."/>
        </authorList>
    </citation>
    <scope>NUCLEOTIDE SEQUENCE [LARGE SCALE GENOMIC DNA]</scope>
    <source>
        <strain evidence="2 3">DM2B3-1</strain>
    </source>
</reference>
<gene>
    <name evidence="2" type="primary">mobC</name>
    <name evidence="2" type="ORF">QNI19_31930</name>
</gene>
<sequence>MKTPVQKPTSAPTVDQSQDPVVKLKGNRGRKPKSKELKASQKVGGFWLTPSEKDKYDRLYTESGLGNQTEFFKQIVFGGKLELYYSDKNTNLIREHLFEYERQMNRIGTNYNQLLKRVNSNDSDKNLYTSVEELKKLTYELKEIFKSILTEFEKLDKSDSSKENPDYK</sequence>